<dbReference type="GO" id="GO:0051302">
    <property type="term" value="P:regulation of cell division"/>
    <property type="evidence" value="ECO:0007669"/>
    <property type="project" value="TreeGrafter"/>
</dbReference>
<dbReference type="Proteomes" id="UP001240905">
    <property type="component" value="Unassembled WGS sequence"/>
</dbReference>
<evidence type="ECO:0000256" key="6">
    <source>
        <dbReference type="ARBA" id="ARBA00047939"/>
    </source>
</evidence>
<evidence type="ECO:0000256" key="1">
    <source>
        <dbReference type="ARBA" id="ARBA00022679"/>
    </source>
</evidence>
<proteinExistence type="predicted"/>
<accession>A0AAW7J876</accession>
<protein>
    <recommendedName>
        <fullName evidence="5">protein adenylyltransferase</fullName>
        <ecNumber evidence="5">2.7.7.108</ecNumber>
    </recommendedName>
</protein>
<evidence type="ECO:0000256" key="5">
    <source>
        <dbReference type="ARBA" id="ARBA00034531"/>
    </source>
</evidence>
<sequence length="104" mass="11984">MVLDNKLGLTNSAELAKQEEILTKKRAKELFESGKIEDLEIGTFQGLSDIHQFLFQDIYDFAGKIREVNIAKGNFQFAPRIFLAQTLEYIDKLPQETFDEIIDK</sequence>
<evidence type="ECO:0000256" key="2">
    <source>
        <dbReference type="ARBA" id="ARBA00022695"/>
    </source>
</evidence>
<evidence type="ECO:0000313" key="9">
    <source>
        <dbReference type="Proteomes" id="UP001240905"/>
    </source>
</evidence>
<comment type="caution">
    <text evidence="8">The sequence shown here is derived from an EMBL/GenBank/DDBJ whole genome shotgun (WGS) entry which is preliminary data.</text>
</comment>
<dbReference type="PANTHER" id="PTHR39560">
    <property type="entry name" value="PROTEIN ADENYLYLTRANSFERASE FIC-RELATED"/>
    <property type="match status" value="1"/>
</dbReference>
<dbReference type="EC" id="2.7.7.108" evidence="5"/>
<dbReference type="SUPFAM" id="SSF140931">
    <property type="entry name" value="Fic-like"/>
    <property type="match status" value="1"/>
</dbReference>
<keyword evidence="4" id="KW-0067">ATP-binding</keyword>
<dbReference type="PANTHER" id="PTHR39560:SF1">
    <property type="entry name" value="PROTEIN ADENYLYLTRANSFERASE FIC-RELATED"/>
    <property type="match status" value="1"/>
</dbReference>
<feature type="non-terminal residue" evidence="8">
    <location>
        <position position="104"/>
    </location>
</feature>
<evidence type="ECO:0000256" key="7">
    <source>
        <dbReference type="ARBA" id="ARBA00048696"/>
    </source>
</evidence>
<dbReference type="AlphaFoldDB" id="A0AAW7J876"/>
<dbReference type="EMBL" id="JAUCAE010000098">
    <property type="protein sequence ID" value="MDM7548068.1"/>
    <property type="molecule type" value="Genomic_DNA"/>
</dbReference>
<evidence type="ECO:0000313" key="8">
    <source>
        <dbReference type="EMBL" id="MDM7548068.1"/>
    </source>
</evidence>
<dbReference type="GO" id="GO:0005524">
    <property type="term" value="F:ATP binding"/>
    <property type="evidence" value="ECO:0007669"/>
    <property type="project" value="UniProtKB-KW"/>
</dbReference>
<name>A0AAW7J876_9LACT</name>
<comment type="catalytic activity">
    <reaction evidence="7">
        <text>L-tyrosyl-[protein] + ATP = O-(5'-adenylyl)-L-tyrosyl-[protein] + diphosphate</text>
        <dbReference type="Rhea" id="RHEA:54288"/>
        <dbReference type="Rhea" id="RHEA-COMP:10136"/>
        <dbReference type="Rhea" id="RHEA-COMP:13846"/>
        <dbReference type="ChEBI" id="CHEBI:30616"/>
        <dbReference type="ChEBI" id="CHEBI:33019"/>
        <dbReference type="ChEBI" id="CHEBI:46858"/>
        <dbReference type="ChEBI" id="CHEBI:83624"/>
        <dbReference type="EC" id="2.7.7.108"/>
    </reaction>
</comment>
<dbReference type="Gene3D" id="1.10.3290.10">
    <property type="entry name" value="Fido-like domain"/>
    <property type="match status" value="1"/>
</dbReference>
<gene>
    <name evidence="8" type="ORF">QUD52_13865</name>
</gene>
<organism evidence="8 9">
    <name type="scientific">Lactococcus lactis</name>
    <dbReference type="NCBI Taxonomy" id="1358"/>
    <lineage>
        <taxon>Bacteria</taxon>
        <taxon>Bacillati</taxon>
        <taxon>Bacillota</taxon>
        <taxon>Bacilli</taxon>
        <taxon>Lactobacillales</taxon>
        <taxon>Streptococcaceae</taxon>
        <taxon>Lactococcus</taxon>
    </lineage>
</organism>
<dbReference type="GO" id="GO:0070733">
    <property type="term" value="F:AMPylase activity"/>
    <property type="evidence" value="ECO:0007669"/>
    <property type="project" value="UniProtKB-EC"/>
</dbReference>
<evidence type="ECO:0000256" key="3">
    <source>
        <dbReference type="ARBA" id="ARBA00022741"/>
    </source>
</evidence>
<comment type="catalytic activity">
    <reaction evidence="6">
        <text>L-threonyl-[protein] + ATP = 3-O-(5'-adenylyl)-L-threonyl-[protein] + diphosphate</text>
        <dbReference type="Rhea" id="RHEA:54292"/>
        <dbReference type="Rhea" id="RHEA-COMP:11060"/>
        <dbReference type="Rhea" id="RHEA-COMP:13847"/>
        <dbReference type="ChEBI" id="CHEBI:30013"/>
        <dbReference type="ChEBI" id="CHEBI:30616"/>
        <dbReference type="ChEBI" id="CHEBI:33019"/>
        <dbReference type="ChEBI" id="CHEBI:138113"/>
        <dbReference type="EC" id="2.7.7.108"/>
    </reaction>
</comment>
<dbReference type="InterPro" id="IPR036597">
    <property type="entry name" value="Fido-like_dom_sf"/>
</dbReference>
<evidence type="ECO:0000256" key="4">
    <source>
        <dbReference type="ARBA" id="ARBA00022840"/>
    </source>
</evidence>
<keyword evidence="3" id="KW-0547">Nucleotide-binding</keyword>
<keyword evidence="1" id="KW-0808">Transferase</keyword>
<keyword evidence="2" id="KW-0548">Nucleotidyltransferase</keyword>
<reference evidence="8" key="1">
    <citation type="submission" date="2023-06" db="EMBL/GenBank/DDBJ databases">
        <title>Draft Genome Sequences of lactic acid bacteria strains isolated from fermented milk products.</title>
        <authorList>
            <person name="Elcheninov A.G."/>
            <person name="Klyukina A."/>
            <person name="Zayulina K.S."/>
            <person name="Gavirova L.A."/>
            <person name="Shcherbakova P.A."/>
            <person name="Shestakov A.I."/>
            <person name="Kublanov I.V."/>
            <person name="Kochetkova T.V."/>
        </authorList>
    </citation>
    <scope>NUCLEOTIDE SEQUENCE</scope>
    <source>
        <strain evidence="8">TOM.142</strain>
    </source>
</reference>